<organism evidence="1 2">
    <name type="scientific">Dryococelus australis</name>
    <dbReference type="NCBI Taxonomy" id="614101"/>
    <lineage>
        <taxon>Eukaryota</taxon>
        <taxon>Metazoa</taxon>
        <taxon>Ecdysozoa</taxon>
        <taxon>Arthropoda</taxon>
        <taxon>Hexapoda</taxon>
        <taxon>Insecta</taxon>
        <taxon>Pterygota</taxon>
        <taxon>Neoptera</taxon>
        <taxon>Polyneoptera</taxon>
        <taxon>Phasmatodea</taxon>
        <taxon>Verophasmatodea</taxon>
        <taxon>Anareolatae</taxon>
        <taxon>Phasmatidae</taxon>
        <taxon>Eurycanthinae</taxon>
        <taxon>Dryococelus</taxon>
    </lineage>
</organism>
<protein>
    <recommendedName>
        <fullName evidence="3">DUF4371 domain-containing protein</fullName>
    </recommendedName>
</protein>
<evidence type="ECO:0008006" key="3">
    <source>
        <dbReference type="Google" id="ProtNLM"/>
    </source>
</evidence>
<evidence type="ECO:0000313" key="1">
    <source>
        <dbReference type="EMBL" id="KAJ8883051.1"/>
    </source>
</evidence>
<evidence type="ECO:0000313" key="2">
    <source>
        <dbReference type="Proteomes" id="UP001159363"/>
    </source>
</evidence>
<reference evidence="1 2" key="1">
    <citation type="submission" date="2023-02" db="EMBL/GenBank/DDBJ databases">
        <title>LHISI_Scaffold_Assembly.</title>
        <authorList>
            <person name="Stuart O.P."/>
            <person name="Cleave R."/>
            <person name="Magrath M.J.L."/>
            <person name="Mikheyev A.S."/>
        </authorList>
    </citation>
    <scope>NUCLEOTIDE SEQUENCE [LARGE SCALE GENOMIC DNA]</scope>
    <source>
        <strain evidence="1">Daus_M_001</strain>
        <tissue evidence="1">Leg muscle</tissue>
    </source>
</reference>
<name>A0ABQ9HFF6_9NEOP</name>
<sequence>MIVDDTCNLRSTKNTDASKVSAKFLPHISYRNMIKVLLEQNVTSLQPPAICGRHAKPWFKIMFPDSKKGQKPSVNISDIVKSLQSGPFSLSTDGSNNQNDCKLYPLTVTFFSEESDNIVTLLLSVVESANNTGDAIFKGVNCLSFGCDNANTMVEKFKGAISFLKQQHLSMIV</sequence>
<proteinExistence type="predicted"/>
<accession>A0ABQ9HFF6</accession>
<dbReference type="EMBL" id="JARBHB010000005">
    <property type="protein sequence ID" value="KAJ8883051.1"/>
    <property type="molecule type" value="Genomic_DNA"/>
</dbReference>
<dbReference type="PANTHER" id="PTHR37162">
    <property type="entry name" value="HAT FAMILY DIMERISATION DOMAINCONTAINING PROTEIN-RELATED"/>
    <property type="match status" value="1"/>
</dbReference>
<dbReference type="PANTHER" id="PTHR37162:SF10">
    <property type="entry name" value="DUF4371 DOMAIN-CONTAINING PROTEIN"/>
    <property type="match status" value="1"/>
</dbReference>
<gene>
    <name evidence="1" type="ORF">PR048_014890</name>
</gene>
<comment type="caution">
    <text evidence="1">The sequence shown here is derived from an EMBL/GenBank/DDBJ whole genome shotgun (WGS) entry which is preliminary data.</text>
</comment>
<keyword evidence="2" id="KW-1185">Reference proteome</keyword>
<dbReference type="Proteomes" id="UP001159363">
    <property type="component" value="Chromosome 4"/>
</dbReference>